<evidence type="ECO:0000313" key="2">
    <source>
        <dbReference type="EMBL" id="KAE9106046.1"/>
    </source>
</evidence>
<proteinExistence type="predicted"/>
<evidence type="ECO:0000313" key="7">
    <source>
        <dbReference type="Proteomes" id="UP000486351"/>
    </source>
</evidence>
<dbReference type="AlphaFoldDB" id="A0A6A3SC52"/>
<organism evidence="3 6">
    <name type="scientific">Phytophthora fragariae</name>
    <dbReference type="NCBI Taxonomy" id="53985"/>
    <lineage>
        <taxon>Eukaryota</taxon>
        <taxon>Sar</taxon>
        <taxon>Stramenopiles</taxon>
        <taxon>Oomycota</taxon>
        <taxon>Peronosporomycetes</taxon>
        <taxon>Peronosporales</taxon>
        <taxon>Peronosporaceae</taxon>
        <taxon>Phytophthora</taxon>
    </lineage>
</organism>
<dbReference type="EMBL" id="QXFY01001302">
    <property type="protein sequence ID" value="KAE9321740.1"/>
    <property type="molecule type" value="Genomic_DNA"/>
</dbReference>
<evidence type="ECO:0000313" key="3">
    <source>
        <dbReference type="EMBL" id="KAE9114088.1"/>
    </source>
</evidence>
<evidence type="ECO:0000313" key="6">
    <source>
        <dbReference type="Proteomes" id="UP000441208"/>
    </source>
</evidence>
<dbReference type="Proteomes" id="UP000440732">
    <property type="component" value="Unassembled WGS sequence"/>
</dbReference>
<sequence>MSLTSPVKPVMVLIRMPLSLLMMTLSFTKRPVTVSESSIFSPPSDPMEMPCPPHCSSFCSRAYWCCTA</sequence>
<gene>
    <name evidence="2" type="ORF">PF006_g21459</name>
    <name evidence="3" type="ORF">PF007_g10512</name>
    <name evidence="4" type="ORF">PF008_g17750</name>
</gene>
<dbReference type="Proteomes" id="UP000441208">
    <property type="component" value="Unassembled WGS sequence"/>
</dbReference>
<name>A0A6A3SC52_9STRA</name>
<comment type="caution">
    <text evidence="3">The sequence shown here is derived from an EMBL/GenBank/DDBJ whole genome shotgun (WGS) entry which is preliminary data.</text>
</comment>
<evidence type="ECO:0000313" key="5">
    <source>
        <dbReference type="Proteomes" id="UP000440732"/>
    </source>
</evidence>
<evidence type="ECO:0000313" key="4">
    <source>
        <dbReference type="EMBL" id="KAE9321740.1"/>
    </source>
</evidence>
<evidence type="ECO:0000256" key="1">
    <source>
        <dbReference type="SAM" id="SignalP"/>
    </source>
</evidence>
<feature type="signal peptide" evidence="1">
    <location>
        <begin position="1"/>
        <end position="28"/>
    </location>
</feature>
<accession>A0A6A3SC52</accession>
<protein>
    <recommendedName>
        <fullName evidence="8">RxLR effector protein</fullName>
    </recommendedName>
</protein>
<dbReference type="Proteomes" id="UP000486351">
    <property type="component" value="Unassembled WGS sequence"/>
</dbReference>
<dbReference type="EMBL" id="QXGA01001985">
    <property type="protein sequence ID" value="KAE9106046.1"/>
    <property type="molecule type" value="Genomic_DNA"/>
</dbReference>
<dbReference type="EMBL" id="QXFZ01000498">
    <property type="protein sequence ID" value="KAE9114088.1"/>
    <property type="molecule type" value="Genomic_DNA"/>
</dbReference>
<evidence type="ECO:0008006" key="8">
    <source>
        <dbReference type="Google" id="ProtNLM"/>
    </source>
</evidence>
<reference evidence="5 6" key="1">
    <citation type="submission" date="2018-08" db="EMBL/GenBank/DDBJ databases">
        <title>Genomic investigation of the strawberry pathogen Phytophthora fragariae indicates pathogenicity is determined by transcriptional variation in three key races.</title>
        <authorList>
            <person name="Adams T.M."/>
            <person name="Armitage A.D."/>
            <person name="Sobczyk M.K."/>
            <person name="Bates H.J."/>
            <person name="Dunwell J.M."/>
            <person name="Nellist C.F."/>
            <person name="Harrison R.J."/>
        </authorList>
    </citation>
    <scope>NUCLEOTIDE SEQUENCE [LARGE SCALE GENOMIC DNA]</scope>
    <source>
        <strain evidence="2 5">NOV-5</strain>
        <strain evidence="3 6">NOV-71</strain>
        <strain evidence="4 7">NOV-77</strain>
    </source>
</reference>
<feature type="chain" id="PRO_5036380535" description="RxLR effector protein" evidence="1">
    <location>
        <begin position="29"/>
        <end position="68"/>
    </location>
</feature>
<keyword evidence="1" id="KW-0732">Signal</keyword>